<feature type="repeat" description="PPR" evidence="3">
    <location>
        <begin position="433"/>
        <end position="467"/>
    </location>
</feature>
<evidence type="ECO:0000256" key="3">
    <source>
        <dbReference type="PROSITE-ProRule" id="PRU00708"/>
    </source>
</evidence>
<reference evidence="4 5" key="1">
    <citation type="journal article" date="2019" name="Nat. Plants">
        <title>Stout camphor tree genome fills gaps in understanding of flowering plant genome evolution.</title>
        <authorList>
            <person name="Chaw S.M."/>
            <person name="Liu Y.C."/>
            <person name="Wu Y.W."/>
            <person name="Wang H.Y."/>
            <person name="Lin C.I."/>
            <person name="Wu C.S."/>
            <person name="Ke H.M."/>
            <person name="Chang L.Y."/>
            <person name="Hsu C.Y."/>
            <person name="Yang H.T."/>
            <person name="Sudianto E."/>
            <person name="Hsu M.H."/>
            <person name="Wu K.P."/>
            <person name="Wang L.N."/>
            <person name="Leebens-Mack J.H."/>
            <person name="Tsai I.J."/>
        </authorList>
    </citation>
    <scope>NUCLEOTIDE SEQUENCE [LARGE SCALE GENOMIC DNA]</scope>
    <source>
        <strain evidence="5">cv. Chaw 1501</strain>
        <tissue evidence="4">Young leaves</tissue>
    </source>
</reference>
<evidence type="ECO:0000313" key="4">
    <source>
        <dbReference type="EMBL" id="RWR84710.1"/>
    </source>
</evidence>
<proteinExistence type="inferred from homology"/>
<feature type="repeat" description="PPR" evidence="3">
    <location>
        <begin position="533"/>
        <end position="563"/>
    </location>
</feature>
<dbReference type="PANTHER" id="PTHR47926">
    <property type="entry name" value="PENTATRICOPEPTIDE REPEAT-CONTAINING PROTEIN"/>
    <property type="match status" value="1"/>
</dbReference>
<comment type="similarity">
    <text evidence="2">Belongs to the PPR family. PCMP-E subfamily.</text>
</comment>
<dbReference type="PROSITE" id="PS51375">
    <property type="entry name" value="PPR"/>
    <property type="match status" value="9"/>
</dbReference>
<dbReference type="FunFam" id="1.25.40.10:FF:000073">
    <property type="entry name" value="Pentatricopeptide repeat-containing protein chloroplastic"/>
    <property type="match status" value="1"/>
</dbReference>
<evidence type="ECO:0000313" key="5">
    <source>
        <dbReference type="Proteomes" id="UP000283530"/>
    </source>
</evidence>
<organism evidence="4 5">
    <name type="scientific">Cinnamomum micranthum f. kanehirae</name>
    <dbReference type="NCBI Taxonomy" id="337451"/>
    <lineage>
        <taxon>Eukaryota</taxon>
        <taxon>Viridiplantae</taxon>
        <taxon>Streptophyta</taxon>
        <taxon>Embryophyta</taxon>
        <taxon>Tracheophyta</taxon>
        <taxon>Spermatophyta</taxon>
        <taxon>Magnoliopsida</taxon>
        <taxon>Magnoliidae</taxon>
        <taxon>Laurales</taxon>
        <taxon>Lauraceae</taxon>
        <taxon>Cinnamomum</taxon>
    </lineage>
</organism>
<dbReference type="NCBIfam" id="TIGR00756">
    <property type="entry name" value="PPR"/>
    <property type="match status" value="9"/>
</dbReference>
<feature type="repeat" description="PPR" evidence="3">
    <location>
        <begin position="564"/>
        <end position="598"/>
    </location>
</feature>
<dbReference type="FunFam" id="1.25.40.10:FF:000412">
    <property type="entry name" value="Putative pentatricopeptide repeat-containing protein"/>
    <property type="match status" value="1"/>
</dbReference>
<dbReference type="Pfam" id="PF20431">
    <property type="entry name" value="E_motif"/>
    <property type="match status" value="1"/>
</dbReference>
<dbReference type="InterPro" id="IPR011990">
    <property type="entry name" value="TPR-like_helical_dom_sf"/>
</dbReference>
<feature type="repeat" description="PPR" evidence="3">
    <location>
        <begin position="664"/>
        <end position="698"/>
    </location>
</feature>
<gene>
    <name evidence="4" type="ORF">CKAN_01353500</name>
</gene>
<dbReference type="InterPro" id="IPR002885">
    <property type="entry name" value="PPR_rpt"/>
</dbReference>
<feature type="repeat" description="PPR" evidence="3">
    <location>
        <begin position="402"/>
        <end position="432"/>
    </location>
</feature>
<dbReference type="EMBL" id="QPKB01000005">
    <property type="protein sequence ID" value="RWR84710.1"/>
    <property type="molecule type" value="Genomic_DNA"/>
</dbReference>
<keyword evidence="5" id="KW-1185">Reference proteome</keyword>
<sequence length="886" mass="98980">MQVCESEISLLLVDANVFFDKMLKHNLEPWNAMIRDSCMNADYVKALSFFSEMLRLGLRPDHNSLPALLKSCAALSMIELGRGLHASVLKEGYDSHVDVQKALINMYAKCRALHDSYRLFCGMGQQDPVLWNILMTGYAGSQLYEEVLKLFFLMHVCEEEPKPNAITLAIVLPICARLRALRIGRSIHAYAIKSGLVLQTLVGNALLSMYAKCGSILEDAHGMFHQIASHDVISWNAMIAGYAENGLFAEAFGSFRQMLEGVRPNYATIATILPLCALLEGVYFGKEIHCYVLRSALDADVSVCNALITFYSRIGNMKEAEYIFRKLHFRDLVSWNTVIAGYAINGWLSKALEMFHELLLTGMKPDSVTLISVLPVCAQLCDVSEGRKIHEYVLGCPEICEDTAVKNALISFYSKCGELEEASRTFASMRKRDLISWNSMLAAYTDGGLEAKTVELLHRMQDQGIRPDSVTILSLLRESIAFNVKIIKEVHGYSIRVGLAHEVAVVNAILDMYAKCGSIDYAFKAFKSLSGKNLVTNNAMISGCVRHGFKEDAETIFYQMQERDLTTWNLMVQACAQNDCPEQALNLFCELQHHGMQPDVVSVMSVLPVCAYLVSAPLLRQCHAYSIRACFDDVCLEGALLDVYSKCGSIIDAHKLFQMSPQKDLVMFTAMIGGYAMHGIGKEAVEVYNQMLEYNIKADHVVMTAVLSACSHAGLVEEGWKHFNSISEIHGIKPTMEHYSCMVDLLARAGHLKEAYAFVNNMPVEANANVWGTLLGACKTYREVELGQVVASRLFDAEAENIGNYVVLSNIYAADGRWDGVQEVRRLMKMKEMRKPAGCSWIEVERRMHVFVAADSSHPERDVIYSMLKTLSQQIKEPLGRGKPQW</sequence>
<feature type="repeat" description="PPR" evidence="3">
    <location>
        <begin position="331"/>
        <end position="365"/>
    </location>
</feature>
<evidence type="ECO:0000256" key="1">
    <source>
        <dbReference type="ARBA" id="ARBA00022737"/>
    </source>
</evidence>
<name>A0A3S3QI16_9MAGN</name>
<dbReference type="OrthoDB" id="1904892at2759"/>
<dbReference type="PANTHER" id="PTHR47926:SF481">
    <property type="entry name" value="TETRATRICOPEPTIDE-LIKE HELICAL DOMAIN SUPERFAMILY"/>
    <property type="match status" value="1"/>
</dbReference>
<accession>A0A3S3QI16</accession>
<feature type="repeat" description="PPR" evidence="3">
    <location>
        <begin position="127"/>
        <end position="161"/>
    </location>
</feature>
<dbReference type="Pfam" id="PF01535">
    <property type="entry name" value="PPR"/>
    <property type="match status" value="12"/>
</dbReference>
<protein>
    <submittedName>
        <fullName evidence="4">Pentatricopeptide repeat</fullName>
    </submittedName>
</protein>
<dbReference type="InterPro" id="IPR046848">
    <property type="entry name" value="E_motif"/>
</dbReference>
<keyword evidence="1" id="KW-0677">Repeat</keyword>
<dbReference type="FunFam" id="1.25.40.10:FF:000361">
    <property type="entry name" value="Pentatricopeptide repeat-containing protein chloroplastic"/>
    <property type="match status" value="1"/>
</dbReference>
<dbReference type="InterPro" id="IPR046960">
    <property type="entry name" value="PPR_At4g14850-like_plant"/>
</dbReference>
<dbReference type="Proteomes" id="UP000283530">
    <property type="component" value="Unassembled WGS sequence"/>
</dbReference>
<dbReference type="GO" id="GO:0009451">
    <property type="term" value="P:RNA modification"/>
    <property type="evidence" value="ECO:0007669"/>
    <property type="project" value="InterPro"/>
</dbReference>
<comment type="caution">
    <text evidence="4">The sequence shown here is derived from an EMBL/GenBank/DDBJ whole genome shotgun (WGS) entry which is preliminary data.</text>
</comment>
<dbReference type="AlphaFoldDB" id="A0A3S3QI16"/>
<dbReference type="Pfam" id="PF13041">
    <property type="entry name" value="PPR_2"/>
    <property type="match status" value="1"/>
</dbReference>
<dbReference type="GO" id="GO:0003729">
    <property type="term" value="F:mRNA binding"/>
    <property type="evidence" value="ECO:0007669"/>
    <property type="project" value="UniProtKB-ARBA"/>
</dbReference>
<evidence type="ECO:0000256" key="2">
    <source>
        <dbReference type="ARBA" id="ARBA00061659"/>
    </source>
</evidence>
<dbReference type="STRING" id="337451.A0A3S3QI16"/>
<feature type="repeat" description="PPR" evidence="3">
    <location>
        <begin position="26"/>
        <end position="60"/>
    </location>
</feature>
<dbReference type="FunFam" id="1.25.40.10:FF:000090">
    <property type="entry name" value="Pentatricopeptide repeat-containing protein, chloroplastic"/>
    <property type="match status" value="1"/>
</dbReference>
<feature type="repeat" description="PPR" evidence="3">
    <location>
        <begin position="231"/>
        <end position="261"/>
    </location>
</feature>
<dbReference type="Gene3D" id="1.25.40.10">
    <property type="entry name" value="Tetratricopeptide repeat domain"/>
    <property type="match status" value="6"/>
</dbReference>